<sequence length="85" mass="10132">MSTPWMSAQELKDYADIELSDRWVIRHYTKNLAATFHPYFRAYHSHEDVSGWGQERSDGELWCPMCDKRAPKEVEGMLILMRWKP</sequence>
<gene>
    <name evidence="1" type="ORF">LCGC14_1807930</name>
</gene>
<evidence type="ECO:0000313" key="1">
    <source>
        <dbReference type="EMBL" id="KKM00095.1"/>
    </source>
</evidence>
<accession>A0A0F9GMI8</accession>
<protein>
    <submittedName>
        <fullName evidence="1">Uncharacterized protein</fullName>
    </submittedName>
</protein>
<reference evidence="1" key="1">
    <citation type="journal article" date="2015" name="Nature">
        <title>Complex archaea that bridge the gap between prokaryotes and eukaryotes.</title>
        <authorList>
            <person name="Spang A."/>
            <person name="Saw J.H."/>
            <person name="Jorgensen S.L."/>
            <person name="Zaremba-Niedzwiedzka K."/>
            <person name="Martijn J."/>
            <person name="Lind A.E."/>
            <person name="van Eijk R."/>
            <person name="Schleper C."/>
            <person name="Guy L."/>
            <person name="Ettema T.J."/>
        </authorList>
    </citation>
    <scope>NUCLEOTIDE SEQUENCE</scope>
</reference>
<name>A0A0F9GMI8_9ZZZZ</name>
<proteinExistence type="predicted"/>
<organism evidence="1">
    <name type="scientific">marine sediment metagenome</name>
    <dbReference type="NCBI Taxonomy" id="412755"/>
    <lineage>
        <taxon>unclassified sequences</taxon>
        <taxon>metagenomes</taxon>
        <taxon>ecological metagenomes</taxon>
    </lineage>
</organism>
<dbReference type="EMBL" id="LAZR01017515">
    <property type="protein sequence ID" value="KKM00095.1"/>
    <property type="molecule type" value="Genomic_DNA"/>
</dbReference>
<dbReference type="AlphaFoldDB" id="A0A0F9GMI8"/>
<comment type="caution">
    <text evidence="1">The sequence shown here is derived from an EMBL/GenBank/DDBJ whole genome shotgun (WGS) entry which is preliminary data.</text>
</comment>